<dbReference type="InterPro" id="IPR019734">
    <property type="entry name" value="TPR_rpt"/>
</dbReference>
<dbReference type="AlphaFoldDB" id="H1HMF4"/>
<name>H1HMF4_9BACT</name>
<dbReference type="HOGENOM" id="CLU_079911_0_0_10"/>
<dbReference type="EMBL" id="AGEK01000025">
    <property type="protein sequence ID" value="EHO70672.1"/>
    <property type="molecule type" value="Genomic_DNA"/>
</dbReference>
<feature type="chain" id="PRO_5003550525" description="Tetratricopeptide repeat protein" evidence="1">
    <location>
        <begin position="23"/>
        <end position="297"/>
    </location>
</feature>
<accession>H1HMF4</accession>
<evidence type="ECO:0000256" key="1">
    <source>
        <dbReference type="SAM" id="SignalP"/>
    </source>
</evidence>
<protein>
    <recommendedName>
        <fullName evidence="4">Tetratricopeptide repeat protein</fullName>
    </recommendedName>
</protein>
<dbReference type="SUPFAM" id="SSF48452">
    <property type="entry name" value="TPR-like"/>
    <property type="match status" value="1"/>
</dbReference>
<dbReference type="Gene3D" id="1.25.40.10">
    <property type="entry name" value="Tetratricopeptide repeat domain"/>
    <property type="match status" value="1"/>
</dbReference>
<dbReference type="Proteomes" id="UP000003167">
    <property type="component" value="Unassembled WGS sequence"/>
</dbReference>
<dbReference type="STRING" id="999422.HMPREF9944_01291"/>
<keyword evidence="1" id="KW-0732">Signal</keyword>
<gene>
    <name evidence="2" type="ORF">HMPREF9944_01291</name>
</gene>
<dbReference type="SMART" id="SM00028">
    <property type="entry name" value="TPR"/>
    <property type="match status" value="3"/>
</dbReference>
<reference evidence="2 3" key="1">
    <citation type="submission" date="2011-12" db="EMBL/GenBank/DDBJ databases">
        <title>The Genome Sequence of Prevotella maculosa OT 289.</title>
        <authorList>
            <consortium name="The Broad Institute Genome Sequencing Platform"/>
            <person name="Earl A."/>
            <person name="Ward D."/>
            <person name="Feldgarden M."/>
            <person name="Gevers D."/>
            <person name="Izard J."/>
            <person name="Blanton J.M."/>
            <person name="Mathney J."/>
            <person name="Tanner A.C."/>
            <person name="Dewhirst F.E."/>
            <person name="Young S.K."/>
            <person name="Zeng Q."/>
            <person name="Gargeya S."/>
            <person name="Fitzgerald M."/>
            <person name="Haas B."/>
            <person name="Abouelleil A."/>
            <person name="Alvarado L."/>
            <person name="Arachchi H.M."/>
            <person name="Berlin A."/>
            <person name="Chapman S.B."/>
            <person name="Gearin G."/>
            <person name="Goldberg J."/>
            <person name="Griggs A."/>
            <person name="Gujja S."/>
            <person name="Hansen M."/>
            <person name="Heiman D."/>
            <person name="Howarth C."/>
            <person name="Larimer J."/>
            <person name="Lui A."/>
            <person name="MacDonald P.J.P."/>
            <person name="McCowen C."/>
            <person name="Montmayeur A."/>
            <person name="Murphy C."/>
            <person name="Neiman D."/>
            <person name="Pearson M."/>
            <person name="Priest M."/>
            <person name="Roberts A."/>
            <person name="Saif S."/>
            <person name="Shea T."/>
            <person name="Sisk P."/>
            <person name="Stolte C."/>
            <person name="Sykes S."/>
            <person name="Wortman J."/>
            <person name="Nusbaum C."/>
            <person name="Birren B."/>
        </authorList>
    </citation>
    <scope>NUCLEOTIDE SEQUENCE [LARGE SCALE GENOMIC DNA]</scope>
    <source>
        <strain evidence="2 3">OT 289</strain>
    </source>
</reference>
<evidence type="ECO:0000313" key="2">
    <source>
        <dbReference type="EMBL" id="EHO70672.1"/>
    </source>
</evidence>
<comment type="caution">
    <text evidence="2">The sequence shown here is derived from an EMBL/GenBank/DDBJ whole genome shotgun (WGS) entry which is preliminary data.</text>
</comment>
<dbReference type="PATRIC" id="fig|999422.3.peg.1337"/>
<dbReference type="Pfam" id="PF13181">
    <property type="entry name" value="TPR_8"/>
    <property type="match status" value="1"/>
</dbReference>
<proteinExistence type="predicted"/>
<dbReference type="RefSeq" id="WP_008565229.1">
    <property type="nucleotide sequence ID" value="NZ_JH594503.1"/>
</dbReference>
<evidence type="ECO:0000313" key="3">
    <source>
        <dbReference type="Proteomes" id="UP000003167"/>
    </source>
</evidence>
<organism evidence="2 3">
    <name type="scientific">Segatella maculosa OT 289</name>
    <dbReference type="NCBI Taxonomy" id="999422"/>
    <lineage>
        <taxon>Bacteria</taxon>
        <taxon>Pseudomonadati</taxon>
        <taxon>Bacteroidota</taxon>
        <taxon>Bacteroidia</taxon>
        <taxon>Bacteroidales</taxon>
        <taxon>Prevotellaceae</taxon>
        <taxon>Segatella</taxon>
    </lineage>
</organism>
<evidence type="ECO:0008006" key="4">
    <source>
        <dbReference type="Google" id="ProtNLM"/>
    </source>
</evidence>
<sequence>MVGMKRIFLFAFACLCSVVAMGQTDDYARFKHLLDKRDTVGLRTFIPKWEKKRGQSGDTYAAWFNLLVLEAMTEGLELRPDTTVQEGLLISDSVGNAVGSITGHTFYDAEKMARAYQKIDEGIRKYPDRLDLWFGKTHVHLLEKNYHAAVETLKKALDRSVLNHNHWSWTNDKATPEAPETFFFTCLQDYFSQLYEAQADAVAMDFISHALAYYPENIVFLNDQGSLLAEAGKQDEALRIFLKLHDLAPDDDIVVSNIAYLYKKKGDKKQAEAFYKKLLKSKNEELRTIAKEELGQR</sequence>
<feature type="signal peptide" evidence="1">
    <location>
        <begin position="1"/>
        <end position="22"/>
    </location>
</feature>
<keyword evidence="3" id="KW-1185">Reference proteome</keyword>
<dbReference type="InterPro" id="IPR011990">
    <property type="entry name" value="TPR-like_helical_dom_sf"/>
</dbReference>